<protein>
    <recommendedName>
        <fullName evidence="1">Protein kinase domain-containing protein</fullName>
    </recommendedName>
</protein>
<dbReference type="EMBL" id="MU004232">
    <property type="protein sequence ID" value="KAF2671606.1"/>
    <property type="molecule type" value="Genomic_DNA"/>
</dbReference>
<reference evidence="2" key="1">
    <citation type="journal article" date="2020" name="Stud. Mycol.">
        <title>101 Dothideomycetes genomes: a test case for predicting lifestyles and emergence of pathogens.</title>
        <authorList>
            <person name="Haridas S."/>
            <person name="Albert R."/>
            <person name="Binder M."/>
            <person name="Bloem J."/>
            <person name="Labutti K."/>
            <person name="Salamov A."/>
            <person name="Andreopoulos B."/>
            <person name="Baker S."/>
            <person name="Barry K."/>
            <person name="Bills G."/>
            <person name="Bluhm B."/>
            <person name="Cannon C."/>
            <person name="Castanera R."/>
            <person name="Culley D."/>
            <person name="Daum C."/>
            <person name="Ezra D."/>
            <person name="Gonzalez J."/>
            <person name="Henrissat B."/>
            <person name="Kuo A."/>
            <person name="Liang C."/>
            <person name="Lipzen A."/>
            <person name="Lutzoni F."/>
            <person name="Magnuson J."/>
            <person name="Mondo S."/>
            <person name="Nolan M."/>
            <person name="Ohm R."/>
            <person name="Pangilinan J."/>
            <person name="Park H.-J."/>
            <person name="Ramirez L."/>
            <person name="Alfaro M."/>
            <person name="Sun H."/>
            <person name="Tritt A."/>
            <person name="Yoshinaga Y."/>
            <person name="Zwiers L.-H."/>
            <person name="Turgeon B."/>
            <person name="Goodwin S."/>
            <person name="Spatafora J."/>
            <person name="Crous P."/>
            <person name="Grigoriev I."/>
        </authorList>
    </citation>
    <scope>NUCLEOTIDE SEQUENCE</scope>
    <source>
        <strain evidence="2">CBS 115976</strain>
    </source>
</reference>
<dbReference type="InterPro" id="IPR000719">
    <property type="entry name" value="Prot_kinase_dom"/>
</dbReference>
<dbReference type="OrthoDB" id="5221171at2759"/>
<proteinExistence type="predicted"/>
<organism evidence="2 3">
    <name type="scientific">Microthyrium microscopicum</name>
    <dbReference type="NCBI Taxonomy" id="703497"/>
    <lineage>
        <taxon>Eukaryota</taxon>
        <taxon>Fungi</taxon>
        <taxon>Dikarya</taxon>
        <taxon>Ascomycota</taxon>
        <taxon>Pezizomycotina</taxon>
        <taxon>Dothideomycetes</taxon>
        <taxon>Dothideomycetes incertae sedis</taxon>
        <taxon>Microthyriales</taxon>
        <taxon>Microthyriaceae</taxon>
        <taxon>Microthyrium</taxon>
    </lineage>
</organism>
<dbReference type="GO" id="GO:0005524">
    <property type="term" value="F:ATP binding"/>
    <property type="evidence" value="ECO:0007669"/>
    <property type="project" value="InterPro"/>
</dbReference>
<sequence>MIGPASKGYLAISNPLFSVKPSSVTLHQNMEEDRVWHEPEVIVYGNLITPGIRCSAEAYDLANRKWYQLNVDSEVDDDEWMSQVIEESILSYYREHGTPPSFNVINASRVSSIRTFDTKPNEVVARPIIKKLHYIEEENCLPSTSFNELKEKRYLGRAVDRCLWNGHDCVFKRIEFDVDVKPISREITTRESLIKALQDTSCKDILQTMQEIFHVIPILAVVLAKGTTDDVVGILMPFGGPSLEDLAKTSAALPQQITVHHLIELVKGVRELQRAGVLHGDINDRNTLFMSSEEGTQQLVLVDLGSIAPEYQGDANALGDLSLWIMERSSWSTTERSAVKRATDLLQNGGDFDKALEVFHIG</sequence>
<evidence type="ECO:0000313" key="3">
    <source>
        <dbReference type="Proteomes" id="UP000799302"/>
    </source>
</evidence>
<keyword evidence="3" id="KW-1185">Reference proteome</keyword>
<dbReference type="AlphaFoldDB" id="A0A6A6UIS4"/>
<name>A0A6A6UIS4_9PEZI</name>
<accession>A0A6A6UIS4</accession>
<evidence type="ECO:0000313" key="2">
    <source>
        <dbReference type="EMBL" id="KAF2671606.1"/>
    </source>
</evidence>
<dbReference type="InterPro" id="IPR011009">
    <property type="entry name" value="Kinase-like_dom_sf"/>
</dbReference>
<dbReference type="Proteomes" id="UP000799302">
    <property type="component" value="Unassembled WGS sequence"/>
</dbReference>
<dbReference type="PROSITE" id="PS50011">
    <property type="entry name" value="PROTEIN_KINASE_DOM"/>
    <property type="match status" value="1"/>
</dbReference>
<feature type="domain" description="Protein kinase" evidence="1">
    <location>
        <begin position="135"/>
        <end position="362"/>
    </location>
</feature>
<gene>
    <name evidence="2" type="ORF">BT63DRAFT_467689</name>
</gene>
<dbReference type="GO" id="GO:0004672">
    <property type="term" value="F:protein kinase activity"/>
    <property type="evidence" value="ECO:0007669"/>
    <property type="project" value="InterPro"/>
</dbReference>
<dbReference type="Gene3D" id="1.10.510.10">
    <property type="entry name" value="Transferase(Phosphotransferase) domain 1"/>
    <property type="match status" value="1"/>
</dbReference>
<evidence type="ECO:0000259" key="1">
    <source>
        <dbReference type="PROSITE" id="PS50011"/>
    </source>
</evidence>
<dbReference type="SUPFAM" id="SSF56112">
    <property type="entry name" value="Protein kinase-like (PK-like)"/>
    <property type="match status" value="1"/>
</dbReference>